<dbReference type="OrthoDB" id="74360at2759"/>
<keyword evidence="4" id="KW-0560">Oxidoreductase</keyword>
<dbReference type="Pfam" id="PF00743">
    <property type="entry name" value="FMO-like"/>
    <property type="match status" value="1"/>
</dbReference>
<dbReference type="GO" id="GO:0050660">
    <property type="term" value="F:flavin adenine dinucleotide binding"/>
    <property type="evidence" value="ECO:0007669"/>
    <property type="project" value="InterPro"/>
</dbReference>
<keyword evidence="6" id="KW-1185">Reference proteome</keyword>
<proteinExistence type="inferred from homology"/>
<dbReference type="SUPFAM" id="SSF51905">
    <property type="entry name" value="FAD/NAD(P)-binding domain"/>
    <property type="match status" value="2"/>
</dbReference>
<dbReference type="InterPro" id="IPR051209">
    <property type="entry name" value="FAD-bind_Monooxygenase_sf"/>
</dbReference>
<evidence type="ECO:0000313" key="6">
    <source>
        <dbReference type="Proteomes" id="UP000319257"/>
    </source>
</evidence>
<evidence type="ECO:0000256" key="4">
    <source>
        <dbReference type="ARBA" id="ARBA00023002"/>
    </source>
</evidence>
<dbReference type="GO" id="GO:0050661">
    <property type="term" value="F:NADP binding"/>
    <property type="evidence" value="ECO:0007669"/>
    <property type="project" value="InterPro"/>
</dbReference>
<dbReference type="InterPro" id="IPR036188">
    <property type="entry name" value="FAD/NAD-bd_sf"/>
</dbReference>
<evidence type="ECO:0000256" key="2">
    <source>
        <dbReference type="ARBA" id="ARBA00022630"/>
    </source>
</evidence>
<dbReference type="PANTHER" id="PTHR42877:SF6">
    <property type="entry name" value="MONOOXYGENASE, PUTATIVE (AFU_ORTHOLOGUE AFUA_3G15050)-RELATED"/>
    <property type="match status" value="1"/>
</dbReference>
<dbReference type="EMBL" id="SKBQ01000013">
    <property type="protein sequence ID" value="TPX17535.1"/>
    <property type="molecule type" value="Genomic_DNA"/>
</dbReference>
<name>A0A507B349_9PEZI</name>
<comment type="caution">
    <text evidence="5">The sequence shown here is derived from an EMBL/GenBank/DDBJ whole genome shotgun (WGS) entry which is preliminary data.</text>
</comment>
<protein>
    <submittedName>
        <fullName evidence="5">Uncharacterized protein</fullName>
    </submittedName>
</protein>
<dbReference type="Gene3D" id="3.50.50.60">
    <property type="entry name" value="FAD/NAD(P)-binding domain"/>
    <property type="match status" value="2"/>
</dbReference>
<dbReference type="InParanoid" id="A0A507B349"/>
<dbReference type="GO" id="GO:0004499">
    <property type="term" value="F:N,N-dimethylaniline monooxygenase activity"/>
    <property type="evidence" value="ECO:0007669"/>
    <property type="project" value="InterPro"/>
</dbReference>
<evidence type="ECO:0000256" key="3">
    <source>
        <dbReference type="ARBA" id="ARBA00022827"/>
    </source>
</evidence>
<keyword evidence="3" id="KW-0274">FAD</keyword>
<dbReference type="RefSeq" id="XP_030999246.1">
    <property type="nucleotide sequence ID" value="XM_031137449.1"/>
</dbReference>
<sequence length="629" mass="70502">MATTVVGSSLVTAKLNGKLGGRNVVDAQDRPLIPSVEEVAPTANGVAFNLEQNTRGAKSTTYPGVGLDLVDRYIDEPRPLRVAVIGGGLSGVLAGILLPEKVPNIQLTIYEKNTDFGGTWLENVYPGVRCDIPSHVYQATFEPSTTWSDKFSPGGEIRDYWQAVARKYDVYKYAKFLHQVEDAVWDDKEGVWLTTVQNGETGEATVEKHDFVITSIGRFNAWKLPDVPGISEFKGILRHASHWDPSFDPKDKKVAVIGNGASGIQLVANIQKDVKQLDHYARSKTWIAASWAGDERTFDPQPYTEDEKKSFENPETYLAFRKELENKYWRRFGTFFKDSKDNQELKQKFIEIMAERVAKKPELLEGLIPDFSPNCRRLTPGPGYLEALAEDNVDYIRTPIKRFTETGIETEDGIHREVDAIFCATGANSDMVPNFSIRAHGRSISGLWGSGGKYGFPYTYLGVATPGFPNLLFLLGPHAAGPSGTTTQAAETQISYFAKILRKVSREGIKSLQPQSKAADDFVEYSDAFFAKTVLSDPCSSWYNGGKPGARIHGLWPGSAGHITTVRREPRWEDWDYEYLSETGNRFLWYFGNGWMRKETDPESDMTSYLTLPNEVDLRDIHESWWQLP</sequence>
<dbReference type="InterPro" id="IPR020946">
    <property type="entry name" value="Flavin_mOase-like"/>
</dbReference>
<accession>A0A507B349</accession>
<gene>
    <name evidence="5" type="ORF">E0L32_003178</name>
</gene>
<dbReference type="AlphaFoldDB" id="A0A507B349"/>
<evidence type="ECO:0000313" key="5">
    <source>
        <dbReference type="EMBL" id="TPX17535.1"/>
    </source>
</evidence>
<dbReference type="PANTHER" id="PTHR42877">
    <property type="entry name" value="L-ORNITHINE N(5)-MONOOXYGENASE-RELATED"/>
    <property type="match status" value="1"/>
</dbReference>
<comment type="similarity">
    <text evidence="1">Belongs to the FAD-binding monooxygenase family.</text>
</comment>
<evidence type="ECO:0000256" key="1">
    <source>
        <dbReference type="ARBA" id="ARBA00010139"/>
    </source>
</evidence>
<keyword evidence="2" id="KW-0285">Flavoprotein</keyword>
<dbReference type="Proteomes" id="UP000319257">
    <property type="component" value="Unassembled WGS sequence"/>
</dbReference>
<dbReference type="GeneID" id="41970625"/>
<organism evidence="5 6">
    <name type="scientific">Thyridium curvatum</name>
    <dbReference type="NCBI Taxonomy" id="1093900"/>
    <lineage>
        <taxon>Eukaryota</taxon>
        <taxon>Fungi</taxon>
        <taxon>Dikarya</taxon>
        <taxon>Ascomycota</taxon>
        <taxon>Pezizomycotina</taxon>
        <taxon>Sordariomycetes</taxon>
        <taxon>Sordariomycetidae</taxon>
        <taxon>Thyridiales</taxon>
        <taxon>Thyridiaceae</taxon>
        <taxon>Thyridium</taxon>
    </lineage>
</organism>
<reference evidence="5 6" key="1">
    <citation type="submission" date="2019-06" db="EMBL/GenBank/DDBJ databases">
        <title>Draft genome sequence of the filamentous fungus Phialemoniopsis curvata isolated from diesel fuel.</title>
        <authorList>
            <person name="Varaljay V.A."/>
            <person name="Lyon W.J."/>
            <person name="Crouch A.L."/>
            <person name="Drake C.E."/>
            <person name="Hollomon J.M."/>
            <person name="Nadeau L.J."/>
            <person name="Nunn H.S."/>
            <person name="Stevenson B.S."/>
            <person name="Bojanowski C.L."/>
            <person name="Crookes-Goodson W.J."/>
        </authorList>
    </citation>
    <scope>NUCLEOTIDE SEQUENCE [LARGE SCALE GENOMIC DNA]</scope>
    <source>
        <strain evidence="5 6">D216</strain>
    </source>
</reference>